<keyword evidence="2" id="KW-0808">Transferase</keyword>
<proteinExistence type="inferred from homology"/>
<evidence type="ECO:0000313" key="3">
    <source>
        <dbReference type="Proteomes" id="UP000037023"/>
    </source>
</evidence>
<dbReference type="PANTHER" id="PTHR23408:SF3">
    <property type="entry name" value="METHYLMALONIC ACIDURIA TYPE A PROTEIN, MITOCHONDRIAL"/>
    <property type="match status" value="1"/>
</dbReference>
<dbReference type="GO" id="GO:0016301">
    <property type="term" value="F:kinase activity"/>
    <property type="evidence" value="ECO:0007669"/>
    <property type="project" value="UniProtKB-KW"/>
</dbReference>
<dbReference type="GO" id="GO:0005737">
    <property type="term" value="C:cytoplasm"/>
    <property type="evidence" value="ECO:0007669"/>
    <property type="project" value="TreeGrafter"/>
</dbReference>
<dbReference type="PANTHER" id="PTHR23408">
    <property type="entry name" value="METHYLMALONYL-COA MUTASE"/>
    <property type="match status" value="1"/>
</dbReference>
<dbReference type="NCBIfam" id="TIGR00750">
    <property type="entry name" value="lao"/>
    <property type="match status" value="1"/>
</dbReference>
<dbReference type="SUPFAM" id="SSF52540">
    <property type="entry name" value="P-loop containing nucleoside triphosphate hydrolases"/>
    <property type="match status" value="1"/>
</dbReference>
<dbReference type="OrthoDB" id="9778292at2"/>
<dbReference type="Pfam" id="PF03308">
    <property type="entry name" value="MeaB"/>
    <property type="match status" value="1"/>
</dbReference>
<dbReference type="GO" id="GO:0005525">
    <property type="term" value="F:GTP binding"/>
    <property type="evidence" value="ECO:0007669"/>
    <property type="project" value="InterPro"/>
</dbReference>
<dbReference type="InterPro" id="IPR027417">
    <property type="entry name" value="P-loop_NTPase"/>
</dbReference>
<dbReference type="InterPro" id="IPR005129">
    <property type="entry name" value="GTPase_ArgK"/>
</dbReference>
<comment type="similarity">
    <text evidence="1">Belongs to the SIMIBI class G3E GTPase family. ArgK/MeaB subfamily.</text>
</comment>
<dbReference type="Gene3D" id="1.20.5.170">
    <property type="match status" value="1"/>
</dbReference>
<reference evidence="2 3" key="1">
    <citation type="submission" date="2015-06" db="EMBL/GenBank/DDBJ databases">
        <authorList>
            <person name="Hoefler B.C."/>
            <person name="Straight P.D."/>
        </authorList>
    </citation>
    <scope>NUCLEOTIDE SEQUENCE [LARGE SCALE GENOMIC DNA]</scope>
    <source>
        <strain evidence="2 3">NRRL 3427</strain>
    </source>
</reference>
<dbReference type="EMBL" id="LGUP01000378">
    <property type="protein sequence ID" value="KOG13254.1"/>
    <property type="molecule type" value="Genomic_DNA"/>
</dbReference>
<gene>
    <name evidence="2" type="ORF">ADK34_31140</name>
</gene>
<evidence type="ECO:0000313" key="2">
    <source>
        <dbReference type="EMBL" id="KOG13254.1"/>
    </source>
</evidence>
<dbReference type="CDD" id="cd03114">
    <property type="entry name" value="MMAA-like"/>
    <property type="match status" value="1"/>
</dbReference>
<dbReference type="Proteomes" id="UP000037023">
    <property type="component" value="Unassembled WGS sequence"/>
</dbReference>
<dbReference type="AlphaFoldDB" id="A0A0L8JI44"/>
<accession>A0A0L8JI44</accession>
<dbReference type="Gene3D" id="1.10.287.130">
    <property type="match status" value="1"/>
</dbReference>
<dbReference type="NCBIfam" id="NF006958">
    <property type="entry name" value="PRK09435.1"/>
    <property type="match status" value="1"/>
</dbReference>
<dbReference type="PATRIC" id="fig|1938.6.peg.6681"/>
<evidence type="ECO:0000256" key="1">
    <source>
        <dbReference type="ARBA" id="ARBA00009625"/>
    </source>
</evidence>
<sequence>MIGLDAYVEGVLGGKRALVARAITLVESTRPQHRALAQELLTTLLPHSGKAVRIGISGVPGVGKSTFIDAFGTMLTGLGHRVAVLAVDPSSTRTGGSILGDKTRMERLAVDPAAFVRPSPSAGTLGGVAQATRESMVVMEAAGYDVVLVETVGVGQSETAVANMVDSFLLLTLARTGDQLQGIKKGVLELADVVAVNKADGPHERDARAAARELAGALRLMHGAEAFWAPPVLSCSARESAGLDEVWDRLKQHRALLDSTGRLTAKRHDQQVDWTWSMVRDELLRRLHGDAAVRELAPVLERRVRDGELTATLAAQRILAAFGERRD</sequence>
<name>A0A0L8JI44_STRVR</name>
<comment type="caution">
    <text evidence="2">The sequence shown here is derived from an EMBL/GenBank/DDBJ whole genome shotgun (WGS) entry which is preliminary data.</text>
</comment>
<protein>
    <submittedName>
        <fullName evidence="2">Protein kinase</fullName>
    </submittedName>
</protein>
<dbReference type="GO" id="GO:0003924">
    <property type="term" value="F:GTPase activity"/>
    <property type="evidence" value="ECO:0007669"/>
    <property type="project" value="InterPro"/>
</dbReference>
<organism evidence="2 3">
    <name type="scientific">Streptomyces viridochromogenes</name>
    <dbReference type="NCBI Taxonomy" id="1938"/>
    <lineage>
        <taxon>Bacteria</taxon>
        <taxon>Bacillati</taxon>
        <taxon>Actinomycetota</taxon>
        <taxon>Actinomycetes</taxon>
        <taxon>Kitasatosporales</taxon>
        <taxon>Streptomycetaceae</taxon>
        <taxon>Streptomyces</taxon>
    </lineage>
</organism>
<dbReference type="RefSeq" id="WP_033206966.1">
    <property type="nucleotide sequence ID" value="NZ_LGUP01000378.1"/>
</dbReference>
<dbReference type="Gene3D" id="3.40.50.300">
    <property type="entry name" value="P-loop containing nucleotide triphosphate hydrolases"/>
    <property type="match status" value="1"/>
</dbReference>
<keyword evidence="2" id="KW-0418">Kinase</keyword>